<keyword evidence="3" id="KW-0067">ATP-binding</keyword>
<dbReference type="Pfam" id="PF11907">
    <property type="entry name" value="DUF3427"/>
    <property type="match status" value="1"/>
</dbReference>
<dbReference type="EMBL" id="JAMZFV010000025">
    <property type="protein sequence ID" value="MCP1111172.1"/>
    <property type="molecule type" value="Genomic_DNA"/>
</dbReference>
<keyword evidence="3" id="KW-0347">Helicase</keyword>
<dbReference type="InterPro" id="IPR058403">
    <property type="entry name" value="DUF8090"/>
</dbReference>
<dbReference type="Gene3D" id="3.40.50.300">
    <property type="entry name" value="P-loop containing nucleotide triphosphate hydrolases"/>
    <property type="match status" value="2"/>
</dbReference>
<dbReference type="InterPro" id="IPR050742">
    <property type="entry name" value="Helicase_Restrict-Modif_Enz"/>
</dbReference>
<dbReference type="PANTHER" id="PTHR47396">
    <property type="entry name" value="TYPE I RESTRICTION ENZYME ECOKI R PROTEIN"/>
    <property type="match status" value="1"/>
</dbReference>
<dbReference type="SMART" id="SM00487">
    <property type="entry name" value="DEXDc"/>
    <property type="match status" value="1"/>
</dbReference>
<proteinExistence type="predicted"/>
<dbReference type="GO" id="GO:0004386">
    <property type="term" value="F:helicase activity"/>
    <property type="evidence" value="ECO:0007669"/>
    <property type="project" value="UniProtKB-KW"/>
</dbReference>
<protein>
    <submittedName>
        <fullName evidence="3">DEAD/DEAH box helicase</fullName>
    </submittedName>
</protein>
<dbReference type="Pfam" id="PF26350">
    <property type="entry name" value="DUF8090"/>
    <property type="match status" value="1"/>
</dbReference>
<keyword evidence="4" id="KW-1185">Reference proteome</keyword>
<dbReference type="PROSITE" id="PS51194">
    <property type="entry name" value="HELICASE_CTER"/>
    <property type="match status" value="1"/>
</dbReference>
<dbReference type="InterPro" id="IPR025202">
    <property type="entry name" value="PLD-like_dom"/>
</dbReference>
<feature type="domain" description="Helicase C-terminal" evidence="2">
    <location>
        <begin position="426"/>
        <end position="600"/>
    </location>
</feature>
<dbReference type="CDD" id="cd09204">
    <property type="entry name" value="PLDc_N_DEXD_b2"/>
    <property type="match status" value="1"/>
</dbReference>
<dbReference type="CDD" id="cd18799">
    <property type="entry name" value="SF2_C_EcoAI-like"/>
    <property type="match status" value="1"/>
</dbReference>
<dbReference type="InterPro" id="IPR001650">
    <property type="entry name" value="Helicase_C-like"/>
</dbReference>
<organism evidence="3 4">
    <name type="scientific">Ohessyouella blattaphilus</name>
    <dbReference type="NCBI Taxonomy" id="2949333"/>
    <lineage>
        <taxon>Bacteria</taxon>
        <taxon>Bacillati</taxon>
        <taxon>Bacillota</taxon>
        <taxon>Clostridia</taxon>
        <taxon>Lachnospirales</taxon>
        <taxon>Lachnospiraceae</taxon>
        <taxon>Ohessyouella</taxon>
    </lineage>
</organism>
<dbReference type="InterPro" id="IPR021835">
    <property type="entry name" value="DUF3427"/>
</dbReference>
<keyword evidence="3" id="KW-0547">Nucleotide-binding</keyword>
<dbReference type="InterPro" id="IPR006935">
    <property type="entry name" value="Helicase/UvrB_N"/>
</dbReference>
<evidence type="ECO:0000313" key="4">
    <source>
        <dbReference type="Proteomes" id="UP001523565"/>
    </source>
</evidence>
<dbReference type="SUPFAM" id="SSF56024">
    <property type="entry name" value="Phospholipase D/nuclease"/>
    <property type="match status" value="1"/>
</dbReference>
<dbReference type="Proteomes" id="UP001523565">
    <property type="component" value="Unassembled WGS sequence"/>
</dbReference>
<dbReference type="Pfam" id="PF04851">
    <property type="entry name" value="ResIII"/>
    <property type="match status" value="1"/>
</dbReference>
<dbReference type="PANTHER" id="PTHR47396:SF1">
    <property type="entry name" value="ATP-DEPENDENT HELICASE IRC3-RELATED"/>
    <property type="match status" value="1"/>
</dbReference>
<dbReference type="InterPro" id="IPR014001">
    <property type="entry name" value="Helicase_ATP-bd"/>
</dbReference>
<dbReference type="SUPFAM" id="SSF52540">
    <property type="entry name" value="P-loop containing nucleoside triphosphate hydrolases"/>
    <property type="match status" value="1"/>
</dbReference>
<evidence type="ECO:0000259" key="2">
    <source>
        <dbReference type="PROSITE" id="PS51194"/>
    </source>
</evidence>
<sequence length="970" mass="112632">MNKKIYEGMETAFINSNNSSNLAFKPHFVSNDEKSGRKVLTTIENELKDCDEFKISVAFITESGVTPLLMILKELEKKNIPGQILTTDYLAFSDPKALMKLNSLKNIELRMYGANEKNHQGFHTKGYMFKKEEIYSLIIGSSNMTLSALTVNKEWNAKLVSTVKGEFAEEILDEFEYLWAESSDISDIIDTYSEIYKSKKDILRQTQIPTIKQYKLEPNKMQLAFIKNLKEIRAKNQNKALLISATGTGKTYASAFALREEKPRKALFLVHREQIAKQAIKSYKDVFGDTVSYGLLSGSHKDYNADYLFSTMQMMSKKDIYSKFNPDEFQIIVVDEVHRAGAESYQRIMEYFKPSLWLGMTASPDRPDGFDIYDLFDHNIAYEIRLQKALESNLLCPFQYFGITDISIDGETFDDESSAKKFSLLVADERVDNIIEQASYYGYSGERVKGLVFCSTKAEAEILSKKFNERYCGDRLYRTVYLSGDDDQRKREGAIERLANEDAESDDFLDYIFTVDIFNEGVDIPEVNQVIMLRPTQSPIVFVQQLGRGLRKREGKEFVVVLDFIGNYTNNFMIPIALFGDRTYNKDNMRRYVIEGNRIMPGSSSIHFDEISKKRIFDSIDTAKPNSIKFLKEEYKNLKNKVGHIPSYRDFEEYGAIDVSLFFENSNLGSYYAFLKKYEDDYCIYFDSLQEELLRFISEKVANGKRFAELDFIERMLQYKKHSGSDIELEKWLERYKSSNAIQVLCNEFASNENNKRKYQNSIFAEEKQGNIQFSEKILAKLDDANFYHEVSELVEYGVRQNKLYYSNKYKETDFVLYQKYTYEDVCKLLNWSRNEVALNIGGYKYDKDTNTFPVFINYNKDENISDSIRYEDRFVDEGTMIALSKQSRTPESKDVQQIYQAKEHGTKIYLFVRKNKDDAVSKEFYFLGEISAVGEPQPVIMRNTDKDAVEITYKLEVPVREDIYDYIVS</sequence>
<gene>
    <name evidence="3" type="ORF">NK118_13030</name>
</gene>
<dbReference type="Pfam" id="PF00271">
    <property type="entry name" value="Helicase_C"/>
    <property type="match status" value="1"/>
</dbReference>
<dbReference type="Pfam" id="PF13091">
    <property type="entry name" value="PLDc_2"/>
    <property type="match status" value="1"/>
</dbReference>
<comment type="caution">
    <text evidence="3">The sequence shown here is derived from an EMBL/GenBank/DDBJ whole genome shotgun (WGS) entry which is preliminary data.</text>
</comment>
<accession>A0ABT1EKD9</accession>
<evidence type="ECO:0000259" key="1">
    <source>
        <dbReference type="PROSITE" id="PS51192"/>
    </source>
</evidence>
<dbReference type="SMART" id="SM00490">
    <property type="entry name" value="HELICc"/>
    <property type="match status" value="1"/>
</dbReference>
<name>A0ABT1EKD9_9FIRM</name>
<dbReference type="Gene3D" id="3.30.870.10">
    <property type="entry name" value="Endonuclease Chain A"/>
    <property type="match status" value="1"/>
</dbReference>
<dbReference type="InterPro" id="IPR027417">
    <property type="entry name" value="P-loop_NTPase"/>
</dbReference>
<reference evidence="3 4" key="1">
    <citation type="journal article" date="2022" name="Genome Biol. Evol.">
        <title>Host diet, physiology and behaviors set the stage for Lachnospiraceae cladogenesis.</title>
        <authorList>
            <person name="Vera-Ponce De Leon A."/>
            <person name="Schneider M."/>
            <person name="Jahnes B.C."/>
            <person name="Sadowski V."/>
            <person name="Camuy-Velez L.A."/>
            <person name="Duan J."/>
            <person name="Sabree Z.L."/>
        </authorList>
    </citation>
    <scope>NUCLEOTIDE SEQUENCE [LARGE SCALE GENOMIC DNA]</scope>
    <source>
        <strain evidence="3 4">PAL227</strain>
    </source>
</reference>
<keyword evidence="3" id="KW-0378">Hydrolase</keyword>
<feature type="domain" description="Helicase ATP-binding" evidence="1">
    <location>
        <begin position="231"/>
        <end position="382"/>
    </location>
</feature>
<dbReference type="PROSITE" id="PS51192">
    <property type="entry name" value="HELICASE_ATP_BIND_1"/>
    <property type="match status" value="1"/>
</dbReference>
<evidence type="ECO:0000313" key="3">
    <source>
        <dbReference type="EMBL" id="MCP1111172.1"/>
    </source>
</evidence>
<dbReference type="CDD" id="cd18032">
    <property type="entry name" value="DEXHc_RE_I_III_res"/>
    <property type="match status" value="1"/>
</dbReference>